<dbReference type="eggNOG" id="ENOG5033B5D">
    <property type="taxonomic scope" value="Bacteria"/>
</dbReference>
<dbReference type="Proteomes" id="UP000016412">
    <property type="component" value="Unassembled WGS sequence"/>
</dbReference>
<evidence type="ECO:0000313" key="4">
    <source>
        <dbReference type="Proteomes" id="UP000016412"/>
    </source>
</evidence>
<dbReference type="AlphaFoldDB" id="U1GYX7"/>
<comment type="caution">
    <text evidence="2">The sequence shown here is derived from an EMBL/GenBank/DDBJ whole genome shotgun (WGS) entry which is preliminary data.</text>
</comment>
<dbReference type="OrthoDB" id="363308at2"/>
<dbReference type="Proteomes" id="UP000016646">
    <property type="component" value="Unassembled WGS sequence"/>
</dbReference>
<dbReference type="Pfam" id="PF07083">
    <property type="entry name" value="DUF1351"/>
    <property type="match status" value="1"/>
</dbReference>
<dbReference type="PATRIC" id="fig|1125725.3.peg.187"/>
<dbReference type="RefSeq" id="WP_021329295.1">
    <property type="nucleotide sequence ID" value="NZ_AUZJ01000005.1"/>
</dbReference>
<evidence type="ECO:0000256" key="1">
    <source>
        <dbReference type="SAM" id="Coils"/>
    </source>
</evidence>
<feature type="coiled-coil region" evidence="1">
    <location>
        <begin position="212"/>
        <end position="239"/>
    </location>
</feature>
<dbReference type="EMBL" id="AUZJ01000005">
    <property type="protein sequence ID" value="ERF61749.1"/>
    <property type="molecule type" value="Genomic_DNA"/>
</dbReference>
<evidence type="ECO:0000313" key="5">
    <source>
        <dbReference type="Proteomes" id="UP000016646"/>
    </source>
</evidence>
<evidence type="ECO:0000313" key="3">
    <source>
        <dbReference type="EMBL" id="ERK05117.1"/>
    </source>
</evidence>
<reference evidence="4 5" key="1">
    <citation type="submission" date="2013-08" db="EMBL/GenBank/DDBJ databases">
        <authorList>
            <person name="Durkin A.S."/>
            <person name="Haft D.R."/>
            <person name="McCorrison J."/>
            <person name="Torralba M."/>
            <person name="Gillis M."/>
            <person name="Haft D.H."/>
            <person name="Methe B."/>
            <person name="Sutton G."/>
            <person name="Nelson K.E."/>
        </authorList>
    </citation>
    <scope>NUCLEOTIDE SEQUENCE [LARGE SCALE GENOMIC DNA]</scope>
    <source>
        <strain evidence="3 5">ATCC 35536</strain>
        <strain evidence="2 4">VPI DR56BR1116</strain>
    </source>
</reference>
<feature type="coiled-coil region" evidence="1">
    <location>
        <begin position="83"/>
        <end position="124"/>
    </location>
</feature>
<proteinExistence type="predicted"/>
<sequence length="300" mass="34171">MAEKKQTETNALQLVVTKNITGVLETNIAGLELYVDEKLKSYTPETYLGDADAAKKDRAELNNAQKLLSQSRIQLMKELMKPYADFEARCKTLEKKIGEASGKLDEIVKAKEAEEKRAKEVRVNELWLSKNFDVVPLEKIFNPKWLNKTAKESDISAEMDAIIKRIYSELKIIEKYGDDAETLKAHYLICLNISDTMDYGEELAKQREAVAKEKAEREAREHGEQIEKQRAEVREENARKIQDAPIDRLAQAALGIEKAAEEKSVEYVVTIRIKPSEVNEVKSLLTSNGIEYVGFERLDF</sequence>
<accession>U1GYX7</accession>
<name>U1GYX7_TRESO</name>
<keyword evidence="1" id="KW-0175">Coiled coil</keyword>
<organism evidence="2 4">
    <name type="scientific">Treponema socranskii subsp. socranskii VPI DR56BR1116 = ATCC 35536</name>
    <dbReference type="NCBI Taxonomy" id="1125725"/>
    <lineage>
        <taxon>Bacteria</taxon>
        <taxon>Pseudomonadati</taxon>
        <taxon>Spirochaetota</taxon>
        <taxon>Spirochaetia</taxon>
        <taxon>Spirochaetales</taxon>
        <taxon>Treponemataceae</taxon>
        <taxon>Treponema</taxon>
    </lineage>
</organism>
<evidence type="ECO:0000313" key="2">
    <source>
        <dbReference type="EMBL" id="ERF61749.1"/>
    </source>
</evidence>
<gene>
    <name evidence="3" type="ORF">HMPREF0860_1569</name>
    <name evidence="2" type="ORF">HMPREF1325_1304</name>
</gene>
<dbReference type="InterPro" id="IPR009785">
    <property type="entry name" value="Prophage_Lj928_Orf309"/>
</dbReference>
<protein>
    <submittedName>
        <fullName evidence="2">PF07083 family protein</fullName>
    </submittedName>
</protein>
<dbReference type="EMBL" id="AVQI01000002">
    <property type="protein sequence ID" value="ERK05117.1"/>
    <property type="molecule type" value="Genomic_DNA"/>
</dbReference>
<dbReference type="STRING" id="1125725.HMPREF1325_1304"/>
<keyword evidence="5" id="KW-1185">Reference proteome</keyword>